<dbReference type="EMBL" id="CADIKH010000008">
    <property type="protein sequence ID" value="CAB3753499.1"/>
    <property type="molecule type" value="Genomic_DNA"/>
</dbReference>
<proteinExistence type="predicted"/>
<gene>
    <name evidence="1" type="ORF">LMG29542_02038</name>
</gene>
<dbReference type="Proteomes" id="UP000494363">
    <property type="component" value="Unassembled WGS sequence"/>
</dbReference>
<sequence length="52" mass="5978">METRIKSHASNCGAAKFEWQYRPYIVPERVRNIGAPGVSVHLKKLRTLCHMP</sequence>
<organism evidence="1 2">
    <name type="scientific">Paraburkholderia humisilvae</name>
    <dbReference type="NCBI Taxonomy" id="627669"/>
    <lineage>
        <taxon>Bacteria</taxon>
        <taxon>Pseudomonadati</taxon>
        <taxon>Pseudomonadota</taxon>
        <taxon>Betaproteobacteria</taxon>
        <taxon>Burkholderiales</taxon>
        <taxon>Burkholderiaceae</taxon>
        <taxon>Paraburkholderia</taxon>
    </lineage>
</organism>
<reference evidence="1 2" key="1">
    <citation type="submission" date="2020-04" db="EMBL/GenBank/DDBJ databases">
        <authorList>
            <person name="De Canck E."/>
        </authorList>
    </citation>
    <scope>NUCLEOTIDE SEQUENCE [LARGE SCALE GENOMIC DNA]</scope>
    <source>
        <strain evidence="1 2">LMG 29542</strain>
    </source>
</reference>
<accession>A0A6J5DGV7</accession>
<evidence type="ECO:0000313" key="1">
    <source>
        <dbReference type="EMBL" id="CAB3753499.1"/>
    </source>
</evidence>
<name>A0A6J5DGV7_9BURK</name>
<dbReference type="AlphaFoldDB" id="A0A6J5DGV7"/>
<evidence type="ECO:0000313" key="2">
    <source>
        <dbReference type="Proteomes" id="UP000494363"/>
    </source>
</evidence>
<keyword evidence="2" id="KW-1185">Reference proteome</keyword>
<protein>
    <submittedName>
        <fullName evidence="1">Uncharacterized protein</fullName>
    </submittedName>
</protein>